<gene>
    <name evidence="2" type="ORF">L21_2071</name>
</gene>
<organism evidence="2 3">
    <name type="scientific">Methanoculleus chikugoensis</name>
    <dbReference type="NCBI Taxonomy" id="118126"/>
    <lineage>
        <taxon>Archaea</taxon>
        <taxon>Methanobacteriati</taxon>
        <taxon>Methanobacteriota</taxon>
        <taxon>Stenosarchaea group</taxon>
        <taxon>Methanomicrobia</taxon>
        <taxon>Methanomicrobiales</taxon>
        <taxon>Methanomicrobiaceae</taxon>
        <taxon>Methanoculleus</taxon>
    </lineage>
</organism>
<reference evidence="2 3" key="1">
    <citation type="submission" date="2016-08" db="EMBL/GenBank/DDBJ databases">
        <authorList>
            <person name="Seilhamer J.J."/>
        </authorList>
    </citation>
    <scope>NUCLEOTIDE SEQUENCE [LARGE SCALE GENOMIC DNA]</scope>
    <source>
        <strain evidence="2">L21-II-0</strain>
    </source>
</reference>
<dbReference type="EMBL" id="FMID01000047">
    <property type="protein sequence ID" value="SCL76150.1"/>
    <property type="molecule type" value="Genomic_DNA"/>
</dbReference>
<dbReference type="STRING" id="118126.L21_2071"/>
<protein>
    <submittedName>
        <fullName evidence="2">Uncharacterized protein</fullName>
    </submittedName>
</protein>
<dbReference type="Proteomes" id="UP000184671">
    <property type="component" value="Unassembled WGS sequence"/>
</dbReference>
<evidence type="ECO:0000313" key="2">
    <source>
        <dbReference type="EMBL" id="SCL76150.1"/>
    </source>
</evidence>
<accession>A0A1M4MMU3</accession>
<feature type="region of interest" description="Disordered" evidence="1">
    <location>
        <begin position="30"/>
        <end position="49"/>
    </location>
</feature>
<name>A0A1M4MMU3_9EURY</name>
<evidence type="ECO:0000256" key="1">
    <source>
        <dbReference type="SAM" id="MobiDB-lite"/>
    </source>
</evidence>
<proteinExistence type="predicted"/>
<sequence length="49" mass="5494">MKPGTDIHTLLIQKRDEILALAHRRVQRTSGFSDPWHGTRPGQTAISIS</sequence>
<evidence type="ECO:0000313" key="3">
    <source>
        <dbReference type="Proteomes" id="UP000184671"/>
    </source>
</evidence>
<dbReference type="AlphaFoldDB" id="A0A1M4MMU3"/>